<proteinExistence type="inferred from homology"/>
<keyword evidence="5" id="KW-1185">Reference proteome</keyword>
<reference evidence="5" key="1">
    <citation type="journal article" date="2020" name="Nat. Genet.">
        <title>Genomic diversifications of five Gossypium allopolyploid species and their impact on cotton improvement.</title>
        <authorList>
            <person name="Chen Z.J."/>
            <person name="Sreedasyam A."/>
            <person name="Ando A."/>
            <person name="Song Q."/>
            <person name="De Santiago L.M."/>
            <person name="Hulse-Kemp A.M."/>
            <person name="Ding M."/>
            <person name="Ye W."/>
            <person name="Kirkbride R.C."/>
            <person name="Jenkins J."/>
            <person name="Plott C."/>
            <person name="Lovell J."/>
            <person name="Lin Y.M."/>
            <person name="Vaughn R."/>
            <person name="Liu B."/>
            <person name="Simpson S."/>
            <person name="Scheffler B.E."/>
            <person name="Wen L."/>
            <person name="Saski C.A."/>
            <person name="Grover C.E."/>
            <person name="Hu G."/>
            <person name="Conover J.L."/>
            <person name="Carlson J.W."/>
            <person name="Shu S."/>
            <person name="Boston L.B."/>
            <person name="Williams M."/>
            <person name="Peterson D.G."/>
            <person name="McGee K."/>
            <person name="Jones D.C."/>
            <person name="Wendel J.F."/>
            <person name="Stelly D.M."/>
            <person name="Grimwood J."/>
            <person name="Schmutz J."/>
        </authorList>
    </citation>
    <scope>NUCLEOTIDE SEQUENCE [LARGE SCALE GENOMIC DNA]</scope>
    <source>
        <strain evidence="5">cv. 3-79</strain>
    </source>
</reference>
<comment type="subcellular location">
    <subcellularLocation>
        <location evidence="2">Golgi apparatus</location>
        <location evidence="2">trans-Golgi network</location>
    </subcellularLocation>
</comment>
<dbReference type="EMBL" id="CM018212">
    <property type="protein sequence ID" value="KAB2056656.1"/>
    <property type="molecule type" value="Genomic_DNA"/>
</dbReference>
<keyword evidence="2" id="KW-0653">Protein transport</keyword>
<keyword evidence="2" id="KW-0333">Golgi apparatus</keyword>
<name>A0A5J5TLJ5_GOSBA</name>
<dbReference type="GO" id="GO:0007030">
    <property type="term" value="P:Golgi organization"/>
    <property type="evidence" value="ECO:0007669"/>
    <property type="project" value="UniProtKB-UniRule"/>
</dbReference>
<dbReference type="GO" id="GO:1990745">
    <property type="term" value="C:EARP complex"/>
    <property type="evidence" value="ECO:0007669"/>
    <property type="project" value="TreeGrafter"/>
</dbReference>
<dbReference type="PANTHER" id="PTHR15954:SF4">
    <property type="entry name" value="VACUOLAR PROTEIN SORTING-ASSOCIATED PROTEIN 51 HOMOLOG"/>
    <property type="match status" value="1"/>
</dbReference>
<evidence type="ECO:0000256" key="1">
    <source>
        <dbReference type="ARBA" id="ARBA00006080"/>
    </source>
</evidence>
<dbReference type="Pfam" id="PF08700">
    <property type="entry name" value="VPS51_Exo84_N"/>
    <property type="match status" value="1"/>
</dbReference>
<dbReference type="GO" id="GO:0006869">
    <property type="term" value="P:lipid transport"/>
    <property type="evidence" value="ECO:0007669"/>
    <property type="project" value="UniProtKB-UniRule"/>
</dbReference>
<gene>
    <name evidence="4" type="ORF">ES319_A11G117600v1</name>
</gene>
<feature type="compositionally biased region" description="Low complexity" evidence="3">
    <location>
        <begin position="537"/>
        <end position="548"/>
    </location>
</feature>
<feature type="region of interest" description="Disordered" evidence="3">
    <location>
        <begin position="532"/>
        <end position="555"/>
    </location>
</feature>
<dbReference type="GO" id="GO:0007041">
    <property type="term" value="P:lysosomal transport"/>
    <property type="evidence" value="ECO:0007669"/>
    <property type="project" value="TreeGrafter"/>
</dbReference>
<dbReference type="AlphaFoldDB" id="A0A5J5TLJ5"/>
<protein>
    <recommendedName>
        <fullName evidence="2">Vacuolar protein sorting-associated protein 51 homolog</fullName>
    </recommendedName>
</protein>
<dbReference type="GO" id="GO:0032456">
    <property type="term" value="P:endocytic recycling"/>
    <property type="evidence" value="ECO:0007669"/>
    <property type="project" value="TreeGrafter"/>
</dbReference>
<dbReference type="Proteomes" id="UP000327439">
    <property type="component" value="Chromosome A11"/>
</dbReference>
<evidence type="ECO:0000256" key="3">
    <source>
        <dbReference type="SAM" id="MobiDB-lite"/>
    </source>
</evidence>
<dbReference type="PANTHER" id="PTHR15954">
    <property type="entry name" value="VACUOLAR PROTEIN SORTING-ASSOCIATED PROTEIN 51 HOMOLOG"/>
    <property type="match status" value="1"/>
</dbReference>
<dbReference type="GO" id="GO:0048193">
    <property type="term" value="P:Golgi vesicle transport"/>
    <property type="evidence" value="ECO:0007669"/>
    <property type="project" value="TreeGrafter"/>
</dbReference>
<dbReference type="GO" id="GO:0042147">
    <property type="term" value="P:retrograde transport, endosome to Golgi"/>
    <property type="evidence" value="ECO:0007669"/>
    <property type="project" value="UniProtKB-UniRule"/>
</dbReference>
<evidence type="ECO:0000313" key="4">
    <source>
        <dbReference type="EMBL" id="KAB2056656.1"/>
    </source>
</evidence>
<comment type="function">
    <text evidence="2">Acts as component of the GARP complex that is involved in retrograde transport from early and late endosomes to the trans-Golgi network (TGN).</text>
</comment>
<sequence>MATDDIPLDDKAKRMRDLLSSFYYPYHGSSPKAHSNYENLDSINSASFNPEQYMNLLVQKSNLEELLRKHVEMAAEIKNLDTDLQMLVYENYNKFISATDAIKWMKSNIVGMEANMEQLLDKIMSVQSRSDRVNTSLFEKREHIEKLHRTRNLLRKVQVDSLQAKLLEKLEQSLGDLQLKTNEIENVLRESNDPSKQGKGFDSVPGIGHEAIRAYRVIFPDSESQLIKLAQNLVIKHFEMTEQRVKRRISSTNFLGALRAIWDDVLLMDGVLSEAALSNFSLEVAHATVKKYVASTFTYLLQDISDALLKVKVSPKEAAEEHPLQAALEASKKTVLQGSMDVLLDFRQLLDEKLGLLVKLRAFIIDWVQEGFQDFFRSLDGCFLLLSGRKNSSSQDQGFSEGALGEKVLAGLVLVLAQLSVFIEQTAIPRISEEIAASFSSGGARGHEHGHVFISGEICQLFQLGGEKLLHHYINIRTRRVSTLLRKRFTTPNWVKHKEPREVHMFVDLFLQELKAVDSEVKQILPEGLLRKHQRSDSNGSTNSSRSNALLDDKMSRSNTQKARSQLLETHLAKLFKQKIEIFTKVEYTQESVETTIVKLCLKSLQEYVRLQTFNRSGFQQIQLDIHFLRTLLKENIEAEEAIDFLLDEVIVAASERCLDPIPLEPPILDKLVQVKLSKSKEHNLVKPLDVGR</sequence>
<organism evidence="4 5">
    <name type="scientific">Gossypium barbadense</name>
    <name type="common">Sea Island cotton</name>
    <name type="synonym">Hibiscus barbadensis</name>
    <dbReference type="NCBI Taxonomy" id="3634"/>
    <lineage>
        <taxon>Eukaryota</taxon>
        <taxon>Viridiplantae</taxon>
        <taxon>Streptophyta</taxon>
        <taxon>Embryophyta</taxon>
        <taxon>Tracheophyta</taxon>
        <taxon>Spermatophyta</taxon>
        <taxon>Magnoliopsida</taxon>
        <taxon>eudicotyledons</taxon>
        <taxon>Gunneridae</taxon>
        <taxon>Pentapetalae</taxon>
        <taxon>rosids</taxon>
        <taxon>malvids</taxon>
        <taxon>Malvales</taxon>
        <taxon>Malvaceae</taxon>
        <taxon>Malvoideae</taxon>
        <taxon>Gossypium</taxon>
    </lineage>
</organism>
<keyword evidence="2" id="KW-0445">Lipid transport</keyword>
<dbReference type="GO" id="GO:0000938">
    <property type="term" value="C:GARP complex"/>
    <property type="evidence" value="ECO:0007669"/>
    <property type="project" value="UniProtKB-UniRule"/>
</dbReference>
<dbReference type="OrthoDB" id="203678at2759"/>
<dbReference type="GO" id="GO:0015031">
    <property type="term" value="P:protein transport"/>
    <property type="evidence" value="ECO:0007669"/>
    <property type="project" value="UniProtKB-UniRule"/>
</dbReference>
<accession>A0A5J5TLJ5</accession>
<dbReference type="GO" id="GO:0005829">
    <property type="term" value="C:cytosol"/>
    <property type="evidence" value="ECO:0007669"/>
    <property type="project" value="GOC"/>
</dbReference>
<dbReference type="InterPro" id="IPR014812">
    <property type="entry name" value="Vps51"/>
</dbReference>
<dbReference type="GO" id="GO:0016020">
    <property type="term" value="C:membrane"/>
    <property type="evidence" value="ECO:0007669"/>
    <property type="project" value="TreeGrafter"/>
</dbReference>
<evidence type="ECO:0000256" key="2">
    <source>
        <dbReference type="RuleBase" id="RU368010"/>
    </source>
</evidence>
<comment type="subunit">
    <text evidence="2">Component of the Golgi-associated retrograde protein (GARP) complex.</text>
</comment>
<evidence type="ECO:0000313" key="5">
    <source>
        <dbReference type="Proteomes" id="UP000327439"/>
    </source>
</evidence>
<comment type="similarity">
    <text evidence="1 2">Belongs to the VPS51 family.</text>
</comment>
<keyword evidence="2" id="KW-0813">Transport</keyword>